<comment type="caution">
    <text evidence="1">The sequence shown here is derived from an EMBL/GenBank/DDBJ whole genome shotgun (WGS) entry which is preliminary data.</text>
</comment>
<name>A0ACB8R983_9AGAM</name>
<protein>
    <submittedName>
        <fullName evidence="1">Uncharacterized protein</fullName>
    </submittedName>
</protein>
<reference evidence="1" key="2">
    <citation type="journal article" date="2022" name="New Phytol.">
        <title>Evolutionary transition to the ectomycorrhizal habit in the genomes of a hyperdiverse lineage of mushroom-forming fungi.</title>
        <authorList>
            <person name="Looney B."/>
            <person name="Miyauchi S."/>
            <person name="Morin E."/>
            <person name="Drula E."/>
            <person name="Courty P.E."/>
            <person name="Kohler A."/>
            <person name="Kuo A."/>
            <person name="LaButti K."/>
            <person name="Pangilinan J."/>
            <person name="Lipzen A."/>
            <person name="Riley R."/>
            <person name="Andreopoulos W."/>
            <person name="He G."/>
            <person name="Johnson J."/>
            <person name="Nolan M."/>
            <person name="Tritt A."/>
            <person name="Barry K.W."/>
            <person name="Grigoriev I.V."/>
            <person name="Nagy L.G."/>
            <person name="Hibbett D."/>
            <person name="Henrissat B."/>
            <person name="Matheny P.B."/>
            <person name="Labbe J."/>
            <person name="Martin F.M."/>
        </authorList>
    </citation>
    <scope>NUCLEOTIDE SEQUENCE</scope>
    <source>
        <strain evidence="1">FP105234-sp</strain>
    </source>
</reference>
<accession>A0ACB8R983</accession>
<reference evidence="1" key="1">
    <citation type="submission" date="2021-02" db="EMBL/GenBank/DDBJ databases">
        <authorList>
            <consortium name="DOE Joint Genome Institute"/>
            <person name="Ahrendt S."/>
            <person name="Looney B.P."/>
            <person name="Miyauchi S."/>
            <person name="Morin E."/>
            <person name="Drula E."/>
            <person name="Courty P.E."/>
            <person name="Chicoki N."/>
            <person name="Fauchery L."/>
            <person name="Kohler A."/>
            <person name="Kuo A."/>
            <person name="Labutti K."/>
            <person name="Pangilinan J."/>
            <person name="Lipzen A."/>
            <person name="Riley R."/>
            <person name="Andreopoulos W."/>
            <person name="He G."/>
            <person name="Johnson J."/>
            <person name="Barry K.W."/>
            <person name="Grigoriev I.V."/>
            <person name="Nagy L."/>
            <person name="Hibbett D."/>
            <person name="Henrissat B."/>
            <person name="Matheny P.B."/>
            <person name="Labbe J."/>
            <person name="Martin F."/>
        </authorList>
    </citation>
    <scope>NUCLEOTIDE SEQUENCE</scope>
    <source>
        <strain evidence="1">FP105234-sp</strain>
    </source>
</reference>
<evidence type="ECO:0000313" key="1">
    <source>
        <dbReference type="EMBL" id="KAI0040505.1"/>
    </source>
</evidence>
<evidence type="ECO:0000313" key="2">
    <source>
        <dbReference type="Proteomes" id="UP000814033"/>
    </source>
</evidence>
<gene>
    <name evidence="1" type="ORF">FA95DRAFT_865223</name>
</gene>
<proteinExistence type="predicted"/>
<dbReference type="Proteomes" id="UP000814033">
    <property type="component" value="Unassembled WGS sequence"/>
</dbReference>
<sequence length="578" mass="61756">MNSFNQPLWDFSQSADPTSFSQLADDDFLALLQKQFTPDLGAGNLGALSLPHDGIDPSKISTMPLPVPPPPLSEDSSPSPPNMNDVASSSRRQSRSFSAEGGDEQLKRKASDDDFEEGPSHKNPHLAKKNSTRRKSPGSQVWALEVFTTVSLSDVAGQRQDESRLLKRKEQNRAAQRAFRERKEKHVKDLEDKVAALEAKNETTETENTHLRELLKRLQDENVTLKQAQFTFSVPRQQAESNVASSSSFSSGSAFGSSSITPSPSATKNATPVSSSLDTPSSFPDIDFGSLTPFDSSSLTMLDDNGDTTMSYDFGYGQFIPSKTPYKTIASNPMFMSFADPSPADSPLSTNKSNAPTPGSAFEGTFGQWTGQTPRDPPTSSSGSIDELFGGHMFGAQSPVDFSVLMKSPASSSISPVNHATAPSTTSPASSSASPPVTQDSPGSSEHGKDGEGCPRTKAEMSQRIAESGSSVFAPSPPAPSTESNGASPVFKVSAENGPMIMCKGASFPPTHKSDSNVEVLSAWRSITSHPQFKASNIDINELCAEFTDKARCDGTKVVLDMEGVNHILEKLTAARNP</sequence>
<keyword evidence="2" id="KW-1185">Reference proteome</keyword>
<organism evidence="1 2">
    <name type="scientific">Auriscalpium vulgare</name>
    <dbReference type="NCBI Taxonomy" id="40419"/>
    <lineage>
        <taxon>Eukaryota</taxon>
        <taxon>Fungi</taxon>
        <taxon>Dikarya</taxon>
        <taxon>Basidiomycota</taxon>
        <taxon>Agaricomycotina</taxon>
        <taxon>Agaricomycetes</taxon>
        <taxon>Russulales</taxon>
        <taxon>Auriscalpiaceae</taxon>
        <taxon>Auriscalpium</taxon>
    </lineage>
</organism>
<dbReference type="EMBL" id="MU276191">
    <property type="protein sequence ID" value="KAI0040505.1"/>
    <property type="molecule type" value="Genomic_DNA"/>
</dbReference>